<dbReference type="PRINTS" id="PR00364">
    <property type="entry name" value="DISEASERSIST"/>
</dbReference>
<dbReference type="Pfam" id="PF00931">
    <property type="entry name" value="NB-ARC"/>
    <property type="match status" value="1"/>
</dbReference>
<organism evidence="3 4">
    <name type="scientific">Amycolatopsis lexingtonensis</name>
    <dbReference type="NCBI Taxonomy" id="218822"/>
    <lineage>
        <taxon>Bacteria</taxon>
        <taxon>Bacillati</taxon>
        <taxon>Actinomycetota</taxon>
        <taxon>Actinomycetes</taxon>
        <taxon>Pseudonocardiales</taxon>
        <taxon>Pseudonocardiaceae</taxon>
        <taxon>Amycolatopsis</taxon>
    </lineage>
</organism>
<keyword evidence="4" id="KW-1185">Reference proteome</keyword>
<dbReference type="InterPro" id="IPR027417">
    <property type="entry name" value="P-loop_NTPase"/>
</dbReference>
<dbReference type="SUPFAM" id="SSF48452">
    <property type="entry name" value="TPR-like"/>
    <property type="match status" value="3"/>
</dbReference>
<dbReference type="RefSeq" id="WP_192782395.1">
    <property type="nucleotide sequence ID" value="NZ_JADBEG010000001.1"/>
</dbReference>
<dbReference type="InterPro" id="IPR011990">
    <property type="entry name" value="TPR-like_helical_dom_sf"/>
</dbReference>
<evidence type="ECO:0000259" key="1">
    <source>
        <dbReference type="Pfam" id="PF00931"/>
    </source>
</evidence>
<dbReference type="Gene3D" id="3.40.50.1580">
    <property type="entry name" value="Nucleoside phosphorylase domain"/>
    <property type="match status" value="1"/>
</dbReference>
<dbReference type="Proteomes" id="UP000631670">
    <property type="component" value="Unassembled WGS sequence"/>
</dbReference>
<dbReference type="PANTHER" id="PTHR46082">
    <property type="entry name" value="ATP/GTP-BINDING PROTEIN-RELATED"/>
    <property type="match status" value="1"/>
</dbReference>
<dbReference type="NCBIfam" id="NF040586">
    <property type="entry name" value="FxSxx_TPR"/>
    <property type="match status" value="1"/>
</dbReference>
<dbReference type="PANTHER" id="PTHR46082:SF6">
    <property type="entry name" value="AAA+ ATPASE DOMAIN-CONTAINING PROTEIN-RELATED"/>
    <property type="match status" value="1"/>
</dbReference>
<dbReference type="InterPro" id="IPR000845">
    <property type="entry name" value="Nucleoside_phosphorylase_d"/>
</dbReference>
<dbReference type="SUPFAM" id="SSF52540">
    <property type="entry name" value="P-loop containing nucleoside triphosphate hydrolases"/>
    <property type="match status" value="1"/>
</dbReference>
<gene>
    <name evidence="3" type="ORF">H4696_003746</name>
</gene>
<feature type="domain" description="NB-ARC" evidence="1">
    <location>
        <begin position="269"/>
        <end position="382"/>
    </location>
</feature>
<proteinExistence type="predicted"/>
<dbReference type="InterPro" id="IPR053137">
    <property type="entry name" value="NLR-like"/>
</dbReference>
<sequence>MTATVVVLTALEAEYAAVRTLLANRRVTTHPSGTRFEVGEPPAGRATIVLALTGQGNQGAAVLTERAIATFGPSALVFAGIAGALHDDLAPGDVVVATKVYGYHGGKDADGGFRTRPQAWEIPHHLDQLARHVAREENWLPGGHHPPVHFRPIAAGEVVLGSRTGPLAEQLRAHYDDAAAVEMESAGVAKAGHLNHGLPVLTVRGIGDGGAHAVAAAHAAAFALALAAEIPERPSTVTAGLPWPYRTGVVPVRADGFQDREIPFDGTTVLSGLGGVGKTQLAADHAERAWAGREVDLLAWIGADSRDAVLTAYAQLAKTLTGIEDPDPAQGARRLLDWLATTPKRWLLVLDDVQHPADLQGLWPPASETGRVVLTTRRRDAALAGDRRRIVDVGQFTTAESRAYLNRKLAGRPHLADDVAGLADDLGHLPLALAQAAAYVLDRDLPCSAYRQRFRERKLPAVLPDRHGLPDDHQATVTATWSLSVAHADSLEPAGLAGPLLRFASVLDPHGIPYTVLTAPAVLAFLRKAARRRVTADDARDALGCLHRLNLVTLDPQTVRVHALVQRAARDDLRPKHLSRITRAAADALVQAWPEIESDRTLAQALRRGTFALQATGDVEQLWRRGYHVVLLQAGRSLRESGQLGPAIAYFQELSSTAADRLGGNHLDTSIARFDLADTVGTSGDPRAAVTALSALLAVLDLKPGRTHQLTLTVRSTLARYLGESGNFAGAVTVYEYLLPDLERVLGPEHQATSATRQNLAVMRNAAGDPSGSAAVERSVHERHRALGPLHPDTLNARVASAKLRGDAGDSEGAIAAYESVLPDLARVFGPEHRATLTTRGASAVLRGESGDLAGAAARLETLLEDQHRVLGPEHPDALSTRLHLAWFRGLAGDPAPAVAAYEALVQDQRRVLGPDHPDTFTAQHNLAALRARAGDPAGAAAVIEGLLPELSRVFGPDSPNVLTTRHNLARFHAFAGDPAGALATLTDLLADLDRVLGPEHPTTLTARHTHATLRGETGDRAGAVAALELLLPDLDRVLGPGHPETSGAREDLTRFR</sequence>
<accession>A0ABR9I0F7</accession>
<dbReference type="Pfam" id="PF13374">
    <property type="entry name" value="TPR_10"/>
    <property type="match status" value="3"/>
</dbReference>
<dbReference type="Pfam" id="PF01048">
    <property type="entry name" value="PNP_UDP_1"/>
    <property type="match status" value="1"/>
</dbReference>
<evidence type="ECO:0000259" key="2">
    <source>
        <dbReference type="Pfam" id="PF01048"/>
    </source>
</evidence>
<name>A0ABR9I0F7_9PSEU</name>
<dbReference type="InterPro" id="IPR035994">
    <property type="entry name" value="Nucleoside_phosphorylase_sf"/>
</dbReference>
<evidence type="ECO:0000313" key="4">
    <source>
        <dbReference type="Proteomes" id="UP000631670"/>
    </source>
</evidence>
<dbReference type="Gene3D" id="3.40.50.300">
    <property type="entry name" value="P-loop containing nucleotide triphosphate hydrolases"/>
    <property type="match status" value="1"/>
</dbReference>
<dbReference type="InterPro" id="IPR002182">
    <property type="entry name" value="NB-ARC"/>
</dbReference>
<protein>
    <submittedName>
        <fullName evidence="3">Nucleoside phosphorylase</fullName>
    </submittedName>
</protein>
<dbReference type="EMBL" id="JADBEG010000001">
    <property type="protein sequence ID" value="MBE1496646.1"/>
    <property type="molecule type" value="Genomic_DNA"/>
</dbReference>
<feature type="domain" description="Nucleoside phosphorylase" evidence="2">
    <location>
        <begin position="4"/>
        <end position="212"/>
    </location>
</feature>
<dbReference type="SUPFAM" id="SSF53167">
    <property type="entry name" value="Purine and uridine phosphorylases"/>
    <property type="match status" value="1"/>
</dbReference>
<reference evidence="3 4" key="1">
    <citation type="submission" date="2020-10" db="EMBL/GenBank/DDBJ databases">
        <title>Sequencing the genomes of 1000 actinobacteria strains.</title>
        <authorList>
            <person name="Klenk H.-P."/>
        </authorList>
    </citation>
    <scope>NUCLEOTIDE SEQUENCE [LARGE SCALE GENOMIC DNA]</scope>
    <source>
        <strain evidence="3 4">DSM 44653</strain>
    </source>
</reference>
<evidence type="ECO:0000313" key="3">
    <source>
        <dbReference type="EMBL" id="MBE1496646.1"/>
    </source>
</evidence>
<dbReference type="Gene3D" id="1.25.40.10">
    <property type="entry name" value="Tetratricopeptide repeat domain"/>
    <property type="match status" value="2"/>
</dbReference>
<dbReference type="CDD" id="cd09008">
    <property type="entry name" value="MTAN"/>
    <property type="match status" value="1"/>
</dbReference>
<comment type="caution">
    <text evidence="3">The sequence shown here is derived from an EMBL/GenBank/DDBJ whole genome shotgun (WGS) entry which is preliminary data.</text>
</comment>